<evidence type="ECO:0000313" key="3">
    <source>
        <dbReference type="Proteomes" id="UP000504693"/>
    </source>
</evidence>
<gene>
    <name evidence="2" type="ORF">HQR01_13685</name>
</gene>
<dbReference type="PANTHER" id="PTHR35446:SF3">
    <property type="entry name" value="CMD DOMAIN-CONTAINING PROTEIN"/>
    <property type="match status" value="1"/>
</dbReference>
<sequence length="180" mass="18531">MQRIEALPLDTQDAAVAGLFTAIKGKMGGVPNIMRTMAQSPAALEGYLGFSGALGNGRFTDAQRELAALAAASANSCDYCASAHSALGKMAGLDAADMQTVISGGQLASADGKIVETARKIVNQRGVLSDADVADFYSAGFDAGHLVELVAVTALNIFTNYFNHIAATEIDFPVVSTKAA</sequence>
<dbReference type="PANTHER" id="PTHR35446">
    <property type="entry name" value="SI:CH211-175M2.5"/>
    <property type="match status" value="1"/>
</dbReference>
<name>A0A7D3XCF6_9SPHN</name>
<dbReference type="GO" id="GO:0051920">
    <property type="term" value="F:peroxiredoxin activity"/>
    <property type="evidence" value="ECO:0007669"/>
    <property type="project" value="InterPro"/>
</dbReference>
<feature type="domain" description="Carboxymuconolactone decarboxylase-like" evidence="1">
    <location>
        <begin position="41"/>
        <end position="120"/>
    </location>
</feature>
<evidence type="ECO:0000313" key="2">
    <source>
        <dbReference type="EMBL" id="QKG72330.1"/>
    </source>
</evidence>
<dbReference type="InterPro" id="IPR029032">
    <property type="entry name" value="AhpD-like"/>
</dbReference>
<dbReference type="KEGG" id="emv:HQR01_13685"/>
<dbReference type="InterPro" id="IPR004675">
    <property type="entry name" value="AhpD_core"/>
</dbReference>
<organism evidence="2 3">
    <name type="scientific">Erythrobacter mangrovi</name>
    <dbReference type="NCBI Taxonomy" id="2739433"/>
    <lineage>
        <taxon>Bacteria</taxon>
        <taxon>Pseudomonadati</taxon>
        <taxon>Pseudomonadota</taxon>
        <taxon>Alphaproteobacteria</taxon>
        <taxon>Sphingomonadales</taxon>
        <taxon>Erythrobacteraceae</taxon>
        <taxon>Erythrobacter/Porphyrobacter group</taxon>
        <taxon>Erythrobacter</taxon>
    </lineage>
</organism>
<reference evidence="2 3" key="1">
    <citation type="submission" date="2020-05" db="EMBL/GenBank/DDBJ databases">
        <title>Erythrobacter mangrovi sp. nov., isolated from rhizosphere soil of mangrove plant (Kandelia candel).</title>
        <authorList>
            <person name="Ye Y.H."/>
        </authorList>
    </citation>
    <scope>NUCLEOTIDE SEQUENCE [LARGE SCALE GENOMIC DNA]</scope>
    <source>
        <strain evidence="2 3">EB310</strain>
    </source>
</reference>
<dbReference type="AlphaFoldDB" id="A0A7D3XCF6"/>
<dbReference type="RefSeq" id="WP_173215489.1">
    <property type="nucleotide sequence ID" value="NZ_CP053921.1"/>
</dbReference>
<accession>A0A7D3XCF6</accession>
<dbReference type="Proteomes" id="UP000504693">
    <property type="component" value="Chromosome"/>
</dbReference>
<dbReference type="NCBIfam" id="TIGR00778">
    <property type="entry name" value="ahpD_dom"/>
    <property type="match status" value="1"/>
</dbReference>
<proteinExistence type="predicted"/>
<keyword evidence="3" id="KW-1185">Reference proteome</keyword>
<dbReference type="EMBL" id="CP053921">
    <property type="protein sequence ID" value="QKG72330.1"/>
    <property type="molecule type" value="Genomic_DNA"/>
</dbReference>
<dbReference type="InterPro" id="IPR003779">
    <property type="entry name" value="CMD-like"/>
</dbReference>
<dbReference type="Pfam" id="PF02627">
    <property type="entry name" value="CMD"/>
    <property type="match status" value="1"/>
</dbReference>
<dbReference type="Gene3D" id="1.20.1290.10">
    <property type="entry name" value="AhpD-like"/>
    <property type="match status" value="1"/>
</dbReference>
<dbReference type="SUPFAM" id="SSF69118">
    <property type="entry name" value="AhpD-like"/>
    <property type="match status" value="1"/>
</dbReference>
<evidence type="ECO:0000259" key="1">
    <source>
        <dbReference type="Pfam" id="PF02627"/>
    </source>
</evidence>
<protein>
    <submittedName>
        <fullName evidence="2">Carboxymuconolactone decarboxylase family protein</fullName>
    </submittedName>
</protein>